<keyword evidence="4" id="KW-1185">Reference proteome</keyword>
<keyword evidence="2" id="KW-0808">Transferase</keyword>
<evidence type="ECO:0000313" key="3">
    <source>
        <dbReference type="EMBL" id="KAJ0974162.1"/>
    </source>
</evidence>
<dbReference type="SUPFAM" id="SSF53756">
    <property type="entry name" value="UDP-Glycosyltransferase/glycogen phosphorylase"/>
    <property type="match status" value="1"/>
</dbReference>
<dbReference type="InterPro" id="IPR002213">
    <property type="entry name" value="UDP_glucos_trans"/>
</dbReference>
<dbReference type="PROSITE" id="PS00375">
    <property type="entry name" value="UDPGT"/>
    <property type="match status" value="1"/>
</dbReference>
<dbReference type="GO" id="GO:0080043">
    <property type="term" value="F:quercetin 3-O-glucosyltransferase activity"/>
    <property type="evidence" value="ECO:0007669"/>
    <property type="project" value="TreeGrafter"/>
</dbReference>
<comment type="similarity">
    <text evidence="1">Belongs to the UDP-glycosyltransferase family.</text>
</comment>
<dbReference type="Gene3D" id="3.40.30.10">
    <property type="entry name" value="Glutaredoxin"/>
    <property type="match status" value="1"/>
</dbReference>
<dbReference type="Gene3D" id="3.40.50.2000">
    <property type="entry name" value="Glycogen Phosphorylase B"/>
    <property type="match status" value="2"/>
</dbReference>
<evidence type="ECO:0008006" key="5">
    <source>
        <dbReference type="Google" id="ProtNLM"/>
    </source>
</evidence>
<dbReference type="CDD" id="cd03784">
    <property type="entry name" value="GT1_Gtf-like"/>
    <property type="match status" value="1"/>
</dbReference>
<dbReference type="InterPro" id="IPR035595">
    <property type="entry name" value="UDP_glycos_trans_CS"/>
</dbReference>
<evidence type="ECO:0000256" key="2">
    <source>
        <dbReference type="ARBA" id="ARBA00022679"/>
    </source>
</evidence>
<dbReference type="OrthoDB" id="5835829at2759"/>
<dbReference type="FunFam" id="3.40.50.2000:FF:000019">
    <property type="entry name" value="Glycosyltransferase"/>
    <property type="match status" value="1"/>
</dbReference>
<evidence type="ECO:0000256" key="1">
    <source>
        <dbReference type="ARBA" id="ARBA00009995"/>
    </source>
</evidence>
<dbReference type="Pfam" id="PF00201">
    <property type="entry name" value="UDPGT"/>
    <property type="match status" value="1"/>
</dbReference>
<reference evidence="3" key="2">
    <citation type="journal article" date="2022" name="Hortic Res">
        <title>The genome of Dioscorea zingiberensis sheds light on the biosynthesis, origin and evolution of the medicinally important diosgenin saponins.</title>
        <authorList>
            <person name="Li Y."/>
            <person name="Tan C."/>
            <person name="Li Z."/>
            <person name="Guo J."/>
            <person name="Li S."/>
            <person name="Chen X."/>
            <person name="Wang C."/>
            <person name="Dai X."/>
            <person name="Yang H."/>
            <person name="Song W."/>
            <person name="Hou L."/>
            <person name="Xu J."/>
            <person name="Tong Z."/>
            <person name="Xu A."/>
            <person name="Yuan X."/>
            <person name="Wang W."/>
            <person name="Yang Q."/>
            <person name="Chen L."/>
            <person name="Sun Z."/>
            <person name="Wang K."/>
            <person name="Pan B."/>
            <person name="Chen J."/>
            <person name="Bao Y."/>
            <person name="Liu F."/>
            <person name="Qi X."/>
            <person name="Gang D.R."/>
            <person name="Wen J."/>
            <person name="Li J."/>
        </authorList>
    </citation>
    <scope>NUCLEOTIDE SEQUENCE</scope>
    <source>
        <strain evidence="3">Dzin_1.0</strain>
    </source>
</reference>
<dbReference type="SUPFAM" id="SSF52833">
    <property type="entry name" value="Thioredoxin-like"/>
    <property type="match status" value="1"/>
</dbReference>
<dbReference type="AlphaFoldDB" id="A0A9D5HFD3"/>
<proteinExistence type="inferred from homology"/>
<dbReference type="PANTHER" id="PTHR11926:SF1534">
    <property type="entry name" value="GLYCOSYLTRANSFERASE"/>
    <property type="match status" value="1"/>
</dbReference>
<gene>
    <name evidence="3" type="ORF">J5N97_016127</name>
</gene>
<organism evidence="3 4">
    <name type="scientific">Dioscorea zingiberensis</name>
    <dbReference type="NCBI Taxonomy" id="325984"/>
    <lineage>
        <taxon>Eukaryota</taxon>
        <taxon>Viridiplantae</taxon>
        <taxon>Streptophyta</taxon>
        <taxon>Embryophyta</taxon>
        <taxon>Tracheophyta</taxon>
        <taxon>Spermatophyta</taxon>
        <taxon>Magnoliopsida</taxon>
        <taxon>Liliopsida</taxon>
        <taxon>Dioscoreales</taxon>
        <taxon>Dioscoreaceae</taxon>
        <taxon>Dioscorea</taxon>
    </lineage>
</organism>
<comment type="caution">
    <text evidence="3">The sequence shown here is derived from an EMBL/GenBank/DDBJ whole genome shotgun (WGS) entry which is preliminary data.</text>
</comment>
<dbReference type="GO" id="GO:0080044">
    <property type="term" value="F:quercetin 7-O-glucosyltransferase activity"/>
    <property type="evidence" value="ECO:0007669"/>
    <property type="project" value="TreeGrafter"/>
</dbReference>
<dbReference type="InterPro" id="IPR036249">
    <property type="entry name" value="Thioredoxin-like_sf"/>
</dbReference>
<name>A0A9D5HFD3_9LILI</name>
<accession>A0A9D5HFD3</accession>
<reference evidence="3" key="1">
    <citation type="submission" date="2021-03" db="EMBL/GenBank/DDBJ databases">
        <authorList>
            <person name="Li Z."/>
            <person name="Yang C."/>
        </authorList>
    </citation>
    <scope>NUCLEOTIDE SEQUENCE</scope>
    <source>
        <strain evidence="3">Dzin_1.0</strain>
        <tissue evidence="3">Leaf</tissue>
    </source>
</reference>
<dbReference type="PANTHER" id="PTHR11926">
    <property type="entry name" value="GLUCOSYL/GLUCURONOSYL TRANSFERASES"/>
    <property type="match status" value="1"/>
</dbReference>
<dbReference type="EMBL" id="JAGGNH010000004">
    <property type="protein sequence ID" value="KAJ0974162.1"/>
    <property type="molecule type" value="Genomic_DNA"/>
</dbReference>
<protein>
    <recommendedName>
        <fullName evidence="5">Glycosyltransferase</fullName>
    </recommendedName>
</protein>
<sequence length="649" mass="72602">MGAAGKPPPLVCWKWPWDNLNKPDDRKNLNPCGTLEAPWLFKSLQNLSSLTLNLLDRASSVDPRRQASKKVAPLSREEQGEAEHRALASALACGKEATVIEFYSPKCRLCNSLLDLVLELEARNSDWVSFVLADAENERWLPELLHYDIKYVPCFVLLDKHGRALAKTGVPSSRQHVMAGLSHLLQLKRPKLQTSKGQGHINPARHLATRLATLTGTTVTISTAISAHRRMFNTSPDPNQEVQHGNLTYIPYSDGYDDGFKTGTDDPKLFIPTFKRTGHKTLSSIVQSLAARGRAVTRIVYTFLMSWAADVAREHNIPSVLFWNQPATVFAIYYHFFHGYESLITAHAGDPSFTFHLPELPPFKTRELPSFITITDPDHPHTTILTLLREGFEALDDVVEAKETKLPKVLFNSFEALETSALASVHEIENLTIGPLMPLDEVSGGDLFKNDERDYMQWLDSKREGSVVYVSFGSMSVMKKVQMEEMLNGLKESGRPYLWVVRKDNREEGVELEGGGEDGMVVQWCSQVRVLSHRAVGCFVTHCGWNSTLESLVCGTPMVGVPQWTDQGTNAKLVEEVWGCGVRGEVDEEGVLGREELVKCLEMVMGEGEESLEIRRRARFWKEKALEAMKEGGSSDANLKAFLLSHDLE</sequence>
<evidence type="ECO:0000313" key="4">
    <source>
        <dbReference type="Proteomes" id="UP001085076"/>
    </source>
</evidence>
<dbReference type="Proteomes" id="UP001085076">
    <property type="component" value="Miscellaneous, Linkage group lg04"/>
</dbReference>